<dbReference type="EC" id="1.14.14.1" evidence="6"/>
<dbReference type="SUPFAM" id="SSF48264">
    <property type="entry name" value="Cytochrome P450"/>
    <property type="match status" value="1"/>
</dbReference>
<protein>
    <recommendedName>
        <fullName evidence="6">unspecific monooxygenase</fullName>
        <ecNumber evidence="6">1.14.14.1</ecNumber>
    </recommendedName>
</protein>
<dbReference type="Gene3D" id="1.10.630.10">
    <property type="entry name" value="Cytochrome P450"/>
    <property type="match status" value="1"/>
</dbReference>
<dbReference type="AlphaFoldDB" id="A0A821LNY9"/>
<dbReference type="GO" id="GO:0005506">
    <property type="term" value="F:iron ion binding"/>
    <property type="evidence" value="ECO:0007669"/>
    <property type="project" value="InterPro"/>
</dbReference>
<keyword evidence="10" id="KW-0492">Microsome</keyword>
<keyword evidence="8 16" id="KW-0479">Metal-binding</keyword>
<sequence length="498" mass="57911">MFVALVLLFSIFVLFLIYLNGKYNENYWKRRNIKFYPKNKVTGLFWEYVTKDKSFFENFRELYREYRNDIAVGFGAFLTPALYIVEPTNIQHVLSTDFNAFNHRGIDVNERDKLADNILFMKGNRWKLMRHAMTPLFTVSKLKSMYYIIDKSAADFVILLKNNPNLWETKTFDTISSFSSAAIGAAVFGLSTNSIFDSPFLDMAREAFKSTLITDLKFALANISTSLFETLDIAIFKDHEKFFIHAIKQVLREREKENKKKHDFADLCIQIQNAGIMIDKDTGLQLEPTDELLAAQAFFFFIAGVEPTASVIFSTLIELGQYPEYLERLHKEIDITFDKCNNKMSYEIIGEMKFLDMVFSETLRLHPPIGFLRRQCIQDSMLPVGNLKVEKGTRIFTPVYEIHHDEKYHPDPEVFNPERFSPENKHKISDTTYMPFGRGNRICAGMRYATLQTKAGIIHLLRHFTVKAIIKEGGIRYRKQPVQVRLDNVDIKFIPRTL</sequence>
<comment type="similarity">
    <text evidence="5 17">Belongs to the cytochrome P450 family.</text>
</comment>
<evidence type="ECO:0000256" key="5">
    <source>
        <dbReference type="ARBA" id="ARBA00010617"/>
    </source>
</evidence>
<dbReference type="FunFam" id="1.10.630.10:FF:000182">
    <property type="entry name" value="Cytochrome P450 3A4"/>
    <property type="match status" value="1"/>
</dbReference>
<dbReference type="GO" id="GO:0005789">
    <property type="term" value="C:endoplasmic reticulum membrane"/>
    <property type="evidence" value="ECO:0007669"/>
    <property type="project" value="UniProtKB-SubCell"/>
</dbReference>
<comment type="cofactor">
    <cofactor evidence="1 16">
        <name>heme</name>
        <dbReference type="ChEBI" id="CHEBI:30413"/>
    </cofactor>
</comment>
<evidence type="ECO:0000256" key="16">
    <source>
        <dbReference type="PIRSR" id="PIRSR602403-1"/>
    </source>
</evidence>
<evidence type="ECO:0000313" key="19">
    <source>
        <dbReference type="Proteomes" id="UP000663880"/>
    </source>
</evidence>
<dbReference type="PROSITE" id="PS00086">
    <property type="entry name" value="CYTOCHROME_P450"/>
    <property type="match status" value="1"/>
</dbReference>
<reference evidence="18" key="1">
    <citation type="submission" date="2021-02" db="EMBL/GenBank/DDBJ databases">
        <authorList>
            <person name="Steward A R."/>
        </authorList>
    </citation>
    <scope>NUCLEOTIDE SEQUENCE</scope>
</reference>
<gene>
    <name evidence="18" type="ORF">PMACD_LOCUS859</name>
</gene>
<evidence type="ECO:0000256" key="17">
    <source>
        <dbReference type="RuleBase" id="RU000461"/>
    </source>
</evidence>
<dbReference type="GO" id="GO:0016712">
    <property type="term" value="F:oxidoreductase activity, acting on paired donors, with incorporation or reduction of molecular oxygen, reduced flavin or flavoprotein as one donor, and incorporation of one atom of oxygen"/>
    <property type="evidence" value="ECO:0007669"/>
    <property type="project" value="UniProtKB-EC"/>
</dbReference>
<accession>A0A821LNY9</accession>
<evidence type="ECO:0000256" key="13">
    <source>
        <dbReference type="ARBA" id="ARBA00023033"/>
    </source>
</evidence>
<dbReference type="InterPro" id="IPR017972">
    <property type="entry name" value="Cyt_P450_CS"/>
</dbReference>
<keyword evidence="19" id="KW-1185">Reference proteome</keyword>
<evidence type="ECO:0000256" key="14">
    <source>
        <dbReference type="ARBA" id="ARBA00023136"/>
    </source>
</evidence>
<evidence type="ECO:0000256" key="6">
    <source>
        <dbReference type="ARBA" id="ARBA00012109"/>
    </source>
</evidence>
<evidence type="ECO:0000256" key="12">
    <source>
        <dbReference type="ARBA" id="ARBA00023004"/>
    </source>
</evidence>
<dbReference type="InterPro" id="IPR050476">
    <property type="entry name" value="Insect_CytP450_Detox"/>
</dbReference>
<dbReference type="InterPro" id="IPR002403">
    <property type="entry name" value="Cyt_P450_E_grp-IV"/>
</dbReference>
<keyword evidence="9" id="KW-0256">Endoplasmic reticulum</keyword>
<organism evidence="18 19">
    <name type="scientific">Pieris macdunnoughi</name>
    <dbReference type="NCBI Taxonomy" id="345717"/>
    <lineage>
        <taxon>Eukaryota</taxon>
        <taxon>Metazoa</taxon>
        <taxon>Ecdysozoa</taxon>
        <taxon>Arthropoda</taxon>
        <taxon>Hexapoda</taxon>
        <taxon>Insecta</taxon>
        <taxon>Pterygota</taxon>
        <taxon>Neoptera</taxon>
        <taxon>Endopterygota</taxon>
        <taxon>Lepidoptera</taxon>
        <taxon>Glossata</taxon>
        <taxon>Ditrysia</taxon>
        <taxon>Papilionoidea</taxon>
        <taxon>Pieridae</taxon>
        <taxon>Pierinae</taxon>
        <taxon>Pieris</taxon>
    </lineage>
</organism>
<evidence type="ECO:0000256" key="15">
    <source>
        <dbReference type="ARBA" id="ARBA00047827"/>
    </source>
</evidence>
<dbReference type="InterPro" id="IPR036396">
    <property type="entry name" value="Cyt_P450_sf"/>
</dbReference>
<name>A0A821LNY9_9NEOP</name>
<comment type="catalytic activity">
    <reaction evidence="15">
        <text>an organic molecule + reduced [NADPH--hemoprotein reductase] + O2 = an alcohol + oxidized [NADPH--hemoprotein reductase] + H2O + H(+)</text>
        <dbReference type="Rhea" id="RHEA:17149"/>
        <dbReference type="Rhea" id="RHEA-COMP:11964"/>
        <dbReference type="Rhea" id="RHEA-COMP:11965"/>
        <dbReference type="ChEBI" id="CHEBI:15377"/>
        <dbReference type="ChEBI" id="CHEBI:15378"/>
        <dbReference type="ChEBI" id="CHEBI:15379"/>
        <dbReference type="ChEBI" id="CHEBI:30879"/>
        <dbReference type="ChEBI" id="CHEBI:57618"/>
        <dbReference type="ChEBI" id="CHEBI:58210"/>
        <dbReference type="ChEBI" id="CHEBI:142491"/>
        <dbReference type="EC" id="1.14.14.1"/>
    </reaction>
</comment>
<keyword evidence="7 16" id="KW-0349">Heme</keyword>
<evidence type="ECO:0000256" key="1">
    <source>
        <dbReference type="ARBA" id="ARBA00001971"/>
    </source>
</evidence>
<comment type="subcellular location">
    <subcellularLocation>
        <location evidence="4">Endoplasmic reticulum membrane</location>
        <topology evidence="4">Peripheral membrane protein</topology>
    </subcellularLocation>
    <subcellularLocation>
        <location evidence="3">Microsome membrane</location>
        <topology evidence="3">Peripheral membrane protein</topology>
    </subcellularLocation>
</comment>
<evidence type="ECO:0000256" key="10">
    <source>
        <dbReference type="ARBA" id="ARBA00022848"/>
    </source>
</evidence>
<evidence type="ECO:0000313" key="18">
    <source>
        <dbReference type="EMBL" id="CAF4754093.1"/>
    </source>
</evidence>
<dbReference type="GO" id="GO:0020037">
    <property type="term" value="F:heme binding"/>
    <property type="evidence" value="ECO:0007669"/>
    <property type="project" value="InterPro"/>
</dbReference>
<comment type="caution">
    <text evidence="18">The sequence shown here is derived from an EMBL/GenBank/DDBJ whole genome shotgun (WGS) entry which is preliminary data.</text>
</comment>
<dbReference type="OrthoDB" id="2789670at2759"/>
<dbReference type="Proteomes" id="UP000663880">
    <property type="component" value="Unassembled WGS sequence"/>
</dbReference>
<dbReference type="PRINTS" id="PR00465">
    <property type="entry name" value="EP450IV"/>
</dbReference>
<dbReference type="EMBL" id="CAJOBZ010000002">
    <property type="protein sequence ID" value="CAF4754093.1"/>
    <property type="molecule type" value="Genomic_DNA"/>
</dbReference>
<keyword evidence="14" id="KW-0472">Membrane</keyword>
<proteinExistence type="inferred from homology"/>
<keyword evidence="13 17" id="KW-0503">Monooxygenase</keyword>
<keyword evidence="11 17" id="KW-0560">Oxidoreductase</keyword>
<evidence type="ECO:0000256" key="9">
    <source>
        <dbReference type="ARBA" id="ARBA00022824"/>
    </source>
</evidence>
<comment type="function">
    <text evidence="2">May be involved in the metabolism of insect hormones and in the breakdown of synthetic insecticides.</text>
</comment>
<dbReference type="PANTHER" id="PTHR24292:SF54">
    <property type="entry name" value="CYP9F3-RELATED"/>
    <property type="match status" value="1"/>
</dbReference>
<evidence type="ECO:0000256" key="4">
    <source>
        <dbReference type="ARBA" id="ARBA00004406"/>
    </source>
</evidence>
<dbReference type="InterPro" id="IPR001128">
    <property type="entry name" value="Cyt_P450"/>
</dbReference>
<evidence type="ECO:0000256" key="7">
    <source>
        <dbReference type="ARBA" id="ARBA00022617"/>
    </source>
</evidence>
<dbReference type="PANTHER" id="PTHR24292">
    <property type="entry name" value="CYTOCHROME P450"/>
    <property type="match status" value="1"/>
</dbReference>
<evidence type="ECO:0000256" key="2">
    <source>
        <dbReference type="ARBA" id="ARBA00003690"/>
    </source>
</evidence>
<dbReference type="PRINTS" id="PR00385">
    <property type="entry name" value="P450"/>
</dbReference>
<evidence type="ECO:0000256" key="8">
    <source>
        <dbReference type="ARBA" id="ARBA00022723"/>
    </source>
</evidence>
<evidence type="ECO:0000256" key="11">
    <source>
        <dbReference type="ARBA" id="ARBA00023002"/>
    </source>
</evidence>
<dbReference type="Pfam" id="PF00067">
    <property type="entry name" value="p450"/>
    <property type="match status" value="1"/>
</dbReference>
<feature type="binding site" description="axial binding residue" evidence="16">
    <location>
        <position position="443"/>
    </location>
    <ligand>
        <name>heme</name>
        <dbReference type="ChEBI" id="CHEBI:30413"/>
    </ligand>
    <ligandPart>
        <name>Fe</name>
        <dbReference type="ChEBI" id="CHEBI:18248"/>
    </ligandPart>
</feature>
<keyword evidence="12 16" id="KW-0408">Iron</keyword>
<dbReference type="CDD" id="cd11056">
    <property type="entry name" value="CYP6-like"/>
    <property type="match status" value="1"/>
</dbReference>
<evidence type="ECO:0000256" key="3">
    <source>
        <dbReference type="ARBA" id="ARBA00004174"/>
    </source>
</evidence>